<comment type="caution">
    <text evidence="1">The sequence shown here is derived from an EMBL/GenBank/DDBJ whole genome shotgun (WGS) entry which is preliminary data.</text>
</comment>
<proteinExistence type="predicted"/>
<sequence>MELSTTSVWDIMHENYMSFHSALTAFVNNVLGRLKPGSPPELQYMPIILDLMPTDDPDLRYQNQDEVTSRSRHIFGLTDLLLRSVRPYVQDSQLDWFDEEARVIRLWMSLVFLTLSNLRIAEDTDQIDYYKAGIGDINVGVDSYRPVNLDVLRELVTFLEQK</sequence>
<evidence type="ECO:0000313" key="1">
    <source>
        <dbReference type="EMBL" id="GFS00014.1"/>
    </source>
</evidence>
<evidence type="ECO:0000313" key="2">
    <source>
        <dbReference type="Proteomes" id="UP000762676"/>
    </source>
</evidence>
<accession>A0AAV4HP93</accession>
<keyword evidence="2" id="KW-1185">Reference proteome</keyword>
<dbReference type="AlphaFoldDB" id="A0AAV4HP93"/>
<dbReference type="Proteomes" id="UP000762676">
    <property type="component" value="Unassembled WGS sequence"/>
</dbReference>
<dbReference type="EMBL" id="BMAT01012827">
    <property type="protein sequence ID" value="GFS00014.1"/>
    <property type="molecule type" value="Genomic_DNA"/>
</dbReference>
<protein>
    <submittedName>
        <fullName evidence="1">Uncharacterized protein</fullName>
    </submittedName>
</protein>
<organism evidence="1 2">
    <name type="scientific">Elysia marginata</name>
    <dbReference type="NCBI Taxonomy" id="1093978"/>
    <lineage>
        <taxon>Eukaryota</taxon>
        <taxon>Metazoa</taxon>
        <taxon>Spiralia</taxon>
        <taxon>Lophotrochozoa</taxon>
        <taxon>Mollusca</taxon>
        <taxon>Gastropoda</taxon>
        <taxon>Heterobranchia</taxon>
        <taxon>Euthyneura</taxon>
        <taxon>Panpulmonata</taxon>
        <taxon>Sacoglossa</taxon>
        <taxon>Placobranchoidea</taxon>
        <taxon>Plakobranchidae</taxon>
        <taxon>Elysia</taxon>
    </lineage>
</organism>
<name>A0AAV4HP93_9GAST</name>
<gene>
    <name evidence="1" type="ORF">ElyMa_006388000</name>
</gene>
<reference evidence="1 2" key="1">
    <citation type="journal article" date="2021" name="Elife">
        <title>Chloroplast acquisition without the gene transfer in kleptoplastic sea slugs, Plakobranchus ocellatus.</title>
        <authorList>
            <person name="Maeda T."/>
            <person name="Takahashi S."/>
            <person name="Yoshida T."/>
            <person name="Shimamura S."/>
            <person name="Takaki Y."/>
            <person name="Nagai Y."/>
            <person name="Toyoda A."/>
            <person name="Suzuki Y."/>
            <person name="Arimoto A."/>
            <person name="Ishii H."/>
            <person name="Satoh N."/>
            <person name="Nishiyama T."/>
            <person name="Hasebe M."/>
            <person name="Maruyama T."/>
            <person name="Minagawa J."/>
            <person name="Obokata J."/>
            <person name="Shigenobu S."/>
        </authorList>
    </citation>
    <scope>NUCLEOTIDE SEQUENCE [LARGE SCALE GENOMIC DNA]</scope>
</reference>